<evidence type="ECO:0000256" key="15">
    <source>
        <dbReference type="PROSITE-ProRule" id="PRU01356"/>
    </source>
</evidence>
<keyword evidence="5" id="KW-0964">Secreted</keyword>
<keyword evidence="14" id="KW-0449">Lipoprotein</keyword>
<accession>A0A9Q0AWB8</accession>
<evidence type="ECO:0000256" key="16">
    <source>
        <dbReference type="SAM" id="MobiDB-lite"/>
    </source>
</evidence>
<keyword evidence="11" id="KW-0472">Membrane</keyword>
<reference evidence="19" key="1">
    <citation type="submission" date="2021-03" db="EMBL/GenBank/DDBJ databases">
        <title>Revisited historic fungal species revealed as producer of novel bioactive compounds through whole genome sequencing and comparative genomics.</title>
        <authorList>
            <person name="Vignolle G.A."/>
            <person name="Hochenegger N."/>
            <person name="Mach R.L."/>
            <person name="Mach-Aigner A.R."/>
            <person name="Javad Rahimi M."/>
            <person name="Salim K.A."/>
            <person name="Chan C.M."/>
            <person name="Lim L.B.L."/>
            <person name="Cai F."/>
            <person name="Druzhinina I.S."/>
            <person name="U'Ren J.M."/>
            <person name="Derntl C."/>
        </authorList>
    </citation>
    <scope>NUCLEOTIDE SEQUENCE</scope>
    <source>
        <strain evidence="19">TUCIM 5799</strain>
    </source>
</reference>
<evidence type="ECO:0000256" key="11">
    <source>
        <dbReference type="ARBA" id="ARBA00023136"/>
    </source>
</evidence>
<evidence type="ECO:0000259" key="18">
    <source>
        <dbReference type="PROSITE" id="PS52012"/>
    </source>
</evidence>
<keyword evidence="10 15" id="KW-0408">Iron</keyword>
<sequence>MKSIVALGAFVGAAVAQNCAAVAITAIPACAQSCFLSGAPSIGCGGTDFACQCDKEAALYAAVEGCVSSGCPEPSFQAVIDGASSVCACASGIVVATTTDTKGAVTTATSTPSTAVGSTVISYTTSATGTTVAPTATTGSTGATYNTSPTTSAPTGGASTSRTAVTSVSTAGAVPTYRAALGLVGGVAAAAMLM</sequence>
<dbReference type="GO" id="GO:0005576">
    <property type="term" value="C:extracellular region"/>
    <property type="evidence" value="ECO:0007669"/>
    <property type="project" value="UniProtKB-SubCell"/>
</dbReference>
<name>A0A9Q0AWB8_9PEZI</name>
<keyword evidence="4" id="KW-1003">Cell membrane</keyword>
<dbReference type="InterPro" id="IPR008427">
    <property type="entry name" value="Extracellular_membr_CFEM_dom"/>
</dbReference>
<evidence type="ECO:0000256" key="6">
    <source>
        <dbReference type="ARBA" id="ARBA00022617"/>
    </source>
</evidence>
<keyword evidence="20" id="KW-1185">Reference proteome</keyword>
<feature type="signal peptide" evidence="17">
    <location>
        <begin position="1"/>
        <end position="16"/>
    </location>
</feature>
<protein>
    <recommendedName>
        <fullName evidence="18">CFEM domain-containing protein</fullName>
    </recommendedName>
</protein>
<dbReference type="GO" id="GO:0098552">
    <property type="term" value="C:side of membrane"/>
    <property type="evidence" value="ECO:0007669"/>
    <property type="project" value="UniProtKB-KW"/>
</dbReference>
<comment type="caution">
    <text evidence="19">The sequence shown here is derived from an EMBL/GenBank/DDBJ whole genome shotgun (WGS) entry which is preliminary data.</text>
</comment>
<proteinExistence type="inferred from homology"/>
<evidence type="ECO:0000256" key="3">
    <source>
        <dbReference type="ARBA" id="ARBA00010031"/>
    </source>
</evidence>
<dbReference type="AlphaFoldDB" id="A0A9Q0AWB8"/>
<evidence type="ECO:0000256" key="12">
    <source>
        <dbReference type="ARBA" id="ARBA00023157"/>
    </source>
</evidence>
<comment type="similarity">
    <text evidence="3">Belongs to the RBT5 family.</text>
</comment>
<evidence type="ECO:0000256" key="4">
    <source>
        <dbReference type="ARBA" id="ARBA00022475"/>
    </source>
</evidence>
<evidence type="ECO:0000256" key="17">
    <source>
        <dbReference type="SAM" id="SignalP"/>
    </source>
</evidence>
<keyword evidence="7" id="KW-0336">GPI-anchor</keyword>
<keyword evidence="6 15" id="KW-0349">Heme</keyword>
<feature type="region of interest" description="Disordered" evidence="16">
    <location>
        <begin position="136"/>
        <end position="161"/>
    </location>
</feature>
<evidence type="ECO:0000256" key="8">
    <source>
        <dbReference type="ARBA" id="ARBA00022723"/>
    </source>
</evidence>
<evidence type="ECO:0000313" key="20">
    <source>
        <dbReference type="Proteomes" id="UP000829685"/>
    </source>
</evidence>
<evidence type="ECO:0000256" key="2">
    <source>
        <dbReference type="ARBA" id="ARBA00004613"/>
    </source>
</evidence>
<feature type="binding site" description="axial binding residue" evidence="15">
    <location>
        <position position="48"/>
    </location>
    <ligand>
        <name>heme</name>
        <dbReference type="ChEBI" id="CHEBI:30413"/>
    </ligand>
    <ligandPart>
        <name>Fe</name>
        <dbReference type="ChEBI" id="CHEBI:18248"/>
    </ligandPart>
</feature>
<organism evidence="19 20">
    <name type="scientific">Neoarthrinium moseri</name>
    <dbReference type="NCBI Taxonomy" id="1658444"/>
    <lineage>
        <taxon>Eukaryota</taxon>
        <taxon>Fungi</taxon>
        <taxon>Dikarya</taxon>
        <taxon>Ascomycota</taxon>
        <taxon>Pezizomycotina</taxon>
        <taxon>Sordariomycetes</taxon>
        <taxon>Xylariomycetidae</taxon>
        <taxon>Amphisphaeriales</taxon>
        <taxon>Apiosporaceae</taxon>
        <taxon>Neoarthrinium</taxon>
    </lineage>
</organism>
<keyword evidence="9 17" id="KW-0732">Signal</keyword>
<dbReference type="Proteomes" id="UP000829685">
    <property type="component" value="Unassembled WGS sequence"/>
</dbReference>
<dbReference type="SMART" id="SM00747">
    <property type="entry name" value="CFEM"/>
    <property type="match status" value="1"/>
</dbReference>
<evidence type="ECO:0000313" key="19">
    <source>
        <dbReference type="EMBL" id="KAI1881672.1"/>
    </source>
</evidence>
<gene>
    <name evidence="19" type="ORF">JX265_000498</name>
</gene>
<evidence type="ECO:0000256" key="13">
    <source>
        <dbReference type="ARBA" id="ARBA00023180"/>
    </source>
</evidence>
<feature type="chain" id="PRO_5040387891" description="CFEM domain-containing protein" evidence="17">
    <location>
        <begin position="17"/>
        <end position="194"/>
    </location>
</feature>
<feature type="disulfide bond" evidence="15">
    <location>
        <begin position="44"/>
        <end position="51"/>
    </location>
</feature>
<dbReference type="PANTHER" id="PTHR37928">
    <property type="entry name" value="CFEM DOMAIN PROTEIN (AFU_ORTHOLOGUE AFUA_6G14090)"/>
    <property type="match status" value="1"/>
</dbReference>
<evidence type="ECO:0000256" key="10">
    <source>
        <dbReference type="ARBA" id="ARBA00023004"/>
    </source>
</evidence>
<dbReference type="PANTHER" id="PTHR37928:SF2">
    <property type="entry name" value="GPI ANCHORED CFEM DOMAIN PROTEIN (AFU_ORTHOLOGUE AFUA_6G10580)"/>
    <property type="match status" value="1"/>
</dbReference>
<evidence type="ECO:0000256" key="5">
    <source>
        <dbReference type="ARBA" id="ARBA00022525"/>
    </source>
</evidence>
<evidence type="ECO:0000256" key="9">
    <source>
        <dbReference type="ARBA" id="ARBA00022729"/>
    </source>
</evidence>
<dbReference type="Pfam" id="PF05730">
    <property type="entry name" value="CFEM"/>
    <property type="match status" value="1"/>
</dbReference>
<keyword evidence="12 15" id="KW-1015">Disulfide bond</keyword>
<dbReference type="OrthoDB" id="3767534at2759"/>
<dbReference type="PROSITE" id="PS52012">
    <property type="entry name" value="CFEM"/>
    <property type="match status" value="1"/>
</dbReference>
<evidence type="ECO:0000256" key="14">
    <source>
        <dbReference type="ARBA" id="ARBA00023288"/>
    </source>
</evidence>
<dbReference type="GO" id="GO:0005886">
    <property type="term" value="C:plasma membrane"/>
    <property type="evidence" value="ECO:0007669"/>
    <property type="project" value="UniProtKB-SubCell"/>
</dbReference>
<evidence type="ECO:0000256" key="1">
    <source>
        <dbReference type="ARBA" id="ARBA00004609"/>
    </source>
</evidence>
<feature type="domain" description="CFEM" evidence="18">
    <location>
        <begin position="2"/>
        <end position="114"/>
    </location>
</feature>
<dbReference type="EMBL" id="JAFIMR010000001">
    <property type="protein sequence ID" value="KAI1881672.1"/>
    <property type="molecule type" value="Genomic_DNA"/>
</dbReference>
<comment type="subcellular location">
    <subcellularLocation>
        <location evidence="1">Cell membrane</location>
        <topology evidence="1">Lipid-anchor</topology>
        <topology evidence="1">GPI-anchor</topology>
    </subcellularLocation>
    <subcellularLocation>
        <location evidence="2">Secreted</location>
    </subcellularLocation>
</comment>
<dbReference type="GO" id="GO:0046872">
    <property type="term" value="F:metal ion binding"/>
    <property type="evidence" value="ECO:0007669"/>
    <property type="project" value="UniProtKB-UniRule"/>
</dbReference>
<keyword evidence="8 15" id="KW-0479">Metal-binding</keyword>
<dbReference type="InterPro" id="IPR051735">
    <property type="entry name" value="CFEM_domain"/>
</dbReference>
<keyword evidence="13" id="KW-0325">Glycoprotein</keyword>
<evidence type="ECO:0000256" key="7">
    <source>
        <dbReference type="ARBA" id="ARBA00022622"/>
    </source>
</evidence>
<comment type="caution">
    <text evidence="15">Lacks conserved residue(s) required for the propagation of feature annotation.</text>
</comment>